<feature type="transmembrane region" description="Helical" evidence="12">
    <location>
        <begin position="138"/>
        <end position="164"/>
    </location>
</feature>
<evidence type="ECO:0000256" key="12">
    <source>
        <dbReference type="SAM" id="Phobius"/>
    </source>
</evidence>
<feature type="transmembrane region" description="Helical" evidence="12">
    <location>
        <begin position="308"/>
        <end position="327"/>
    </location>
</feature>
<comment type="subcellular location">
    <subcellularLocation>
        <location evidence="1">Membrane</location>
        <topology evidence="1">Multi-pass membrane protein</topology>
    </subcellularLocation>
</comment>
<comment type="pathway">
    <text evidence="11">Porphyrin-containing compound metabolism.</text>
</comment>
<dbReference type="Pfam" id="PF02628">
    <property type="entry name" value="COX15-CtaA"/>
    <property type="match status" value="1"/>
</dbReference>
<evidence type="ECO:0000256" key="10">
    <source>
        <dbReference type="ARBA" id="ARBA00023157"/>
    </source>
</evidence>
<dbReference type="EMBL" id="UOFE01000022">
    <property type="protein sequence ID" value="VAW51725.1"/>
    <property type="molecule type" value="Genomic_DNA"/>
</dbReference>
<dbReference type="InterPro" id="IPR003780">
    <property type="entry name" value="COX15/CtaA_fam"/>
</dbReference>
<evidence type="ECO:0000256" key="7">
    <source>
        <dbReference type="ARBA" id="ARBA00023004"/>
    </source>
</evidence>
<keyword evidence="4" id="KW-0479">Metal-binding</keyword>
<evidence type="ECO:0000256" key="8">
    <source>
        <dbReference type="ARBA" id="ARBA00023133"/>
    </source>
</evidence>
<name>A0A3B0W755_9ZZZZ</name>
<sequence>MDNLSSQKRSMSYKLSFVAVLLAFTVVLLGAYTRLVDAGLGCPDWPGCYGFLTVPEKAIDVQTAAEAFPNTPLEAHKAWPEMIHRYFAGSLGLLVAALAVIGFVNRNKNEQPLLLSYSLLGIIIFQAALGMWTVTMGLLPIIVMGHLLGGFITLTLLLILFLNIRHDNPVAWASPVRSAALIGVLIVFVQIILGGWTSANYAAIICADFPTCQGAMIPPLDFSGAFTISTEGVSSYLGGHLDNASRVTIQWMHRVGALITTVYMLYLITKLFLNGWKKFSLWLSAVLIAQVSLGISNVVFSLPLAVAVAHNGVAVLLLMSLATLVHYSGLKR</sequence>
<feature type="transmembrane region" description="Helical" evidence="12">
    <location>
        <begin position="86"/>
        <end position="104"/>
    </location>
</feature>
<dbReference type="InterPro" id="IPR050450">
    <property type="entry name" value="COX15/CtaA_HemeA_synthase"/>
</dbReference>
<feature type="transmembrane region" description="Helical" evidence="12">
    <location>
        <begin position="251"/>
        <end position="269"/>
    </location>
</feature>
<feature type="transmembrane region" description="Helical" evidence="12">
    <location>
        <begin position="113"/>
        <end position="132"/>
    </location>
</feature>
<evidence type="ECO:0000313" key="13">
    <source>
        <dbReference type="EMBL" id="VAW51725.1"/>
    </source>
</evidence>
<evidence type="ECO:0000256" key="2">
    <source>
        <dbReference type="ARBA" id="ARBA00022475"/>
    </source>
</evidence>
<accession>A0A3B0W755</accession>
<keyword evidence="9 12" id="KW-0472">Membrane</keyword>
<protein>
    <submittedName>
        <fullName evidence="13">Heme A synthase, cytochrome oxidase biogenesis protein Cox15-CtaA</fullName>
    </submittedName>
</protein>
<proteinExistence type="predicted"/>
<organism evidence="13">
    <name type="scientific">hydrothermal vent metagenome</name>
    <dbReference type="NCBI Taxonomy" id="652676"/>
    <lineage>
        <taxon>unclassified sequences</taxon>
        <taxon>metagenomes</taxon>
        <taxon>ecological metagenomes</taxon>
    </lineage>
</organism>
<keyword evidence="2" id="KW-1003">Cell membrane</keyword>
<dbReference type="GO" id="GO:0046872">
    <property type="term" value="F:metal ion binding"/>
    <property type="evidence" value="ECO:0007669"/>
    <property type="project" value="UniProtKB-KW"/>
</dbReference>
<evidence type="ECO:0000256" key="6">
    <source>
        <dbReference type="ARBA" id="ARBA00023002"/>
    </source>
</evidence>
<keyword evidence="5 12" id="KW-1133">Transmembrane helix</keyword>
<dbReference type="GO" id="GO:0016020">
    <property type="term" value="C:membrane"/>
    <property type="evidence" value="ECO:0007669"/>
    <property type="project" value="UniProtKB-SubCell"/>
</dbReference>
<gene>
    <name evidence="13" type="ORF">MNBD_GAMMA05-38</name>
</gene>
<evidence type="ECO:0000256" key="11">
    <source>
        <dbReference type="ARBA" id="ARBA00023444"/>
    </source>
</evidence>
<evidence type="ECO:0000256" key="9">
    <source>
        <dbReference type="ARBA" id="ARBA00023136"/>
    </source>
</evidence>
<dbReference type="GO" id="GO:0016491">
    <property type="term" value="F:oxidoreductase activity"/>
    <property type="evidence" value="ECO:0007669"/>
    <property type="project" value="UniProtKB-KW"/>
</dbReference>
<feature type="transmembrane region" description="Helical" evidence="12">
    <location>
        <begin position="281"/>
        <end position="302"/>
    </location>
</feature>
<dbReference type="GO" id="GO:0006784">
    <property type="term" value="P:heme A biosynthetic process"/>
    <property type="evidence" value="ECO:0007669"/>
    <property type="project" value="InterPro"/>
</dbReference>
<keyword evidence="3 12" id="KW-0812">Transmembrane</keyword>
<evidence type="ECO:0000256" key="5">
    <source>
        <dbReference type="ARBA" id="ARBA00022989"/>
    </source>
</evidence>
<evidence type="ECO:0000256" key="4">
    <source>
        <dbReference type="ARBA" id="ARBA00022723"/>
    </source>
</evidence>
<dbReference type="AlphaFoldDB" id="A0A3B0W755"/>
<keyword evidence="10" id="KW-1015">Disulfide bond</keyword>
<dbReference type="PANTHER" id="PTHR35457">
    <property type="entry name" value="HEME A SYNTHASE"/>
    <property type="match status" value="1"/>
</dbReference>
<evidence type="ECO:0000256" key="1">
    <source>
        <dbReference type="ARBA" id="ARBA00004141"/>
    </source>
</evidence>
<reference evidence="13" key="1">
    <citation type="submission" date="2018-06" db="EMBL/GenBank/DDBJ databases">
        <authorList>
            <person name="Zhirakovskaya E."/>
        </authorList>
    </citation>
    <scope>NUCLEOTIDE SEQUENCE</scope>
</reference>
<evidence type="ECO:0000256" key="3">
    <source>
        <dbReference type="ARBA" id="ARBA00022692"/>
    </source>
</evidence>
<dbReference type="PANTHER" id="PTHR35457:SF1">
    <property type="entry name" value="HEME A SYNTHASE"/>
    <property type="match status" value="1"/>
</dbReference>
<keyword evidence="7" id="KW-0408">Iron</keyword>
<keyword evidence="8" id="KW-0350">Heme biosynthesis</keyword>
<keyword evidence="6" id="KW-0560">Oxidoreductase</keyword>